<reference evidence="2" key="1">
    <citation type="submission" date="2020-05" db="UniProtKB">
        <authorList>
            <consortium name="EnsemblMetazoa"/>
        </authorList>
    </citation>
    <scope>IDENTIFICATION</scope>
    <source>
        <strain evidence="2">Aabys</strain>
    </source>
</reference>
<evidence type="ECO:0000313" key="2">
    <source>
        <dbReference type="EnsemblMetazoa" id="MDOA002634-PA"/>
    </source>
</evidence>
<keyword evidence="3" id="KW-1185">Reference proteome</keyword>
<protein>
    <submittedName>
        <fullName evidence="4">Uncharacterized protein LOC101893366 isoform X1</fullName>
    </submittedName>
</protein>
<accession>A0A1I8M9K7</accession>
<dbReference type="OrthoDB" id="8059541at2759"/>
<dbReference type="KEGG" id="mde:101893366"/>
<dbReference type="VEuPathDB" id="VectorBase:MDOMA2_018051"/>
<feature type="compositionally biased region" description="Basic and acidic residues" evidence="1">
    <location>
        <begin position="820"/>
        <end position="836"/>
    </location>
</feature>
<feature type="region of interest" description="Disordered" evidence="1">
    <location>
        <begin position="365"/>
        <end position="441"/>
    </location>
</feature>
<reference evidence="4" key="2">
    <citation type="submission" date="2025-04" db="UniProtKB">
        <authorList>
            <consortium name="RefSeq"/>
        </authorList>
    </citation>
    <scope>IDENTIFICATION</scope>
    <source>
        <strain evidence="4">Aabys</strain>
    </source>
</reference>
<organism evidence="2">
    <name type="scientific">Musca domestica</name>
    <name type="common">House fly</name>
    <dbReference type="NCBI Taxonomy" id="7370"/>
    <lineage>
        <taxon>Eukaryota</taxon>
        <taxon>Metazoa</taxon>
        <taxon>Ecdysozoa</taxon>
        <taxon>Arthropoda</taxon>
        <taxon>Hexapoda</taxon>
        <taxon>Insecta</taxon>
        <taxon>Pterygota</taxon>
        <taxon>Neoptera</taxon>
        <taxon>Endopterygota</taxon>
        <taxon>Diptera</taxon>
        <taxon>Brachycera</taxon>
        <taxon>Muscomorpha</taxon>
        <taxon>Muscoidea</taxon>
        <taxon>Muscidae</taxon>
        <taxon>Musca</taxon>
    </lineage>
</organism>
<feature type="compositionally biased region" description="Low complexity" evidence="1">
    <location>
        <begin position="777"/>
        <end position="793"/>
    </location>
</feature>
<gene>
    <name evidence="2" type="primary">101893366</name>
    <name evidence="4" type="synonym">LOC101893366</name>
</gene>
<dbReference type="AlphaFoldDB" id="A0A1I8M9K7"/>
<feature type="region of interest" description="Disordered" evidence="1">
    <location>
        <begin position="479"/>
        <end position="837"/>
    </location>
</feature>
<evidence type="ECO:0000313" key="4">
    <source>
        <dbReference type="RefSeq" id="XP_005184053.1"/>
    </source>
</evidence>
<name>A0A1I8M9K7_MUSDO</name>
<dbReference type="EnsemblMetazoa" id="MDOA002634-RA">
    <property type="protein sequence ID" value="MDOA002634-PA"/>
    <property type="gene ID" value="MDOA002634"/>
</dbReference>
<feature type="compositionally biased region" description="Basic and acidic residues" evidence="1">
    <location>
        <begin position="892"/>
        <end position="906"/>
    </location>
</feature>
<proteinExistence type="predicted"/>
<evidence type="ECO:0000256" key="1">
    <source>
        <dbReference type="SAM" id="MobiDB-lite"/>
    </source>
</evidence>
<dbReference type="RefSeq" id="XP_005184053.1">
    <property type="nucleotide sequence ID" value="XM_005183996.2"/>
</dbReference>
<dbReference type="VEuPathDB" id="VectorBase:MDOA002634"/>
<feature type="compositionally biased region" description="Basic and acidic residues" evidence="1">
    <location>
        <begin position="678"/>
        <end position="696"/>
    </location>
</feature>
<feature type="compositionally biased region" description="Basic and acidic residues" evidence="1">
    <location>
        <begin position="643"/>
        <end position="660"/>
    </location>
</feature>
<evidence type="ECO:0000313" key="3">
    <source>
        <dbReference type="Proteomes" id="UP001652621"/>
    </source>
</evidence>
<dbReference type="STRING" id="7370.A0A1I8M9K7"/>
<feature type="compositionally biased region" description="Polar residues" evidence="1">
    <location>
        <begin position="570"/>
        <end position="583"/>
    </location>
</feature>
<feature type="compositionally biased region" description="Basic and acidic residues" evidence="1">
    <location>
        <begin position="584"/>
        <end position="636"/>
    </location>
</feature>
<feature type="compositionally biased region" description="Basic and acidic residues" evidence="1">
    <location>
        <begin position="539"/>
        <end position="557"/>
    </location>
</feature>
<feature type="region of interest" description="Disordered" evidence="1">
    <location>
        <begin position="887"/>
        <end position="906"/>
    </location>
</feature>
<dbReference type="Proteomes" id="UP001652621">
    <property type="component" value="Unplaced"/>
</dbReference>
<feature type="compositionally biased region" description="Polar residues" evidence="1">
    <location>
        <begin position="803"/>
        <end position="815"/>
    </location>
</feature>
<dbReference type="GeneID" id="101893366"/>
<sequence length="948" mass="105003">MRILANVRPILKFSKGITGTFCHGHHQYTSLVQVLQSKRLFNNVNINGPRELTTLKCKENSWNETPNKYLGIRTHMQDVGGVTKAISMSISPRELAKKTANMITPKLPTKENGNHSRDMILKSLEMSKEHIQALTNSNNNIILLEIETVELNGFLQKYHKYYAVLHFKSGDRNLSHFEDEIMVKTLFGAFGRHYEQQHARYLDMKNHDNTNHYNLNFSRGRNLLPIGNWKIHIFAWNHNRSFEILTKSLKPSRHSKINSNFLQNCIPFGYRTDGMSNNKAGPGVTFRKYSTDSSSNKFAPQRHIPNDVTKSKMVYYNSPFVLELLGGHKYPLSHDTYPKAVEEANRRRAALKFAHSKNNILAKKESDITSNIDPSKPVNLLGDKGNNTTNPPTSPSKIRDKGKHPRKQAPTGCVSPKCKKEDPCSNLGPNKNKKVADKGNILGTDSTHPLASLGFRNVPLNLSSNKTGSGLCNGCTSFSGKDKNKPGSNPPKPGNCSKDKGKSKKPGSCSEDDKPYQPKCNKNPCDGDGGTKPQSPCAKKKEDPKKGPCGTEKKLDGSSKQLNKGPPKPSGQNEKGQTGQSCAQKKDSPCSKKPSPCDKKDKSKNDPCAKKKDPCAKKDPCSKKKDPCAKKKDPCSKKLSPCGKKDKGNPCTKKEKDTCSKKPSPCAKKDKPKAKPCGTKDKAKPCGAKDKPKSEKPCAGPCNKNPQSPCGKKDKPKSDPCAKKPPNPCDKKIRPQTETNQFPCTRQKEKKKGNTCGKEKKSKSPCTGPCAEKKKPSNPCKKNNPCNKKSSPCGKKSDPCAKKSTSNSGCSQNQHPCGKKPRDTKPKCKPKGDQNKKCYSTVAGNVITPSPSTLNRNFHCFSFTRRYSDSKSKKGAGDSKCKLIQTKMPAHRQMEKYHQRQRPKDGLRSCYPAYDMDCPKKLCKDPRKTACSRFNHLKGEHKNSGGKK</sequence>
<feature type="compositionally biased region" description="Basic and acidic residues" evidence="1">
    <location>
        <begin position="711"/>
        <end position="722"/>
    </location>
</feature>